<evidence type="ECO:0000313" key="2">
    <source>
        <dbReference type="EMBL" id="UUY04348.1"/>
    </source>
</evidence>
<name>A0ABY5PI65_9ACTN</name>
<dbReference type="InterPro" id="IPR011576">
    <property type="entry name" value="Pyridox_Oxase_N"/>
</dbReference>
<evidence type="ECO:0000259" key="1">
    <source>
        <dbReference type="Pfam" id="PF01243"/>
    </source>
</evidence>
<protein>
    <submittedName>
        <fullName evidence="2">Pyridoxamine 5'-phosphate oxidase family protein</fullName>
    </submittedName>
</protein>
<dbReference type="InterPro" id="IPR012349">
    <property type="entry name" value="Split_barrel_FMN-bd"/>
</dbReference>
<organism evidence="2 3">
    <name type="scientific">Svornostia abyssi</name>
    <dbReference type="NCBI Taxonomy" id="2898438"/>
    <lineage>
        <taxon>Bacteria</taxon>
        <taxon>Bacillati</taxon>
        <taxon>Actinomycetota</taxon>
        <taxon>Thermoleophilia</taxon>
        <taxon>Solirubrobacterales</taxon>
        <taxon>Baekduiaceae</taxon>
        <taxon>Svornostia</taxon>
    </lineage>
</organism>
<dbReference type="Pfam" id="PF01243">
    <property type="entry name" value="PNPOx_N"/>
    <property type="match status" value="1"/>
</dbReference>
<accession>A0ABY5PI65</accession>
<evidence type="ECO:0000313" key="3">
    <source>
        <dbReference type="Proteomes" id="UP001058860"/>
    </source>
</evidence>
<dbReference type="Gene3D" id="2.30.110.10">
    <property type="entry name" value="Electron Transport, Fmn-binding Protein, Chain A"/>
    <property type="match status" value="1"/>
</dbReference>
<reference evidence="3" key="1">
    <citation type="submission" date="2021-11" db="EMBL/GenBank/DDBJ databases">
        <title>Cultivation dependent microbiological survey of springs from the worlds oldest radium mine currently devoted to the extraction of radon-saturated water.</title>
        <authorList>
            <person name="Kapinusova G."/>
            <person name="Smrhova T."/>
            <person name="Strejcek M."/>
            <person name="Suman J."/>
            <person name="Jani K."/>
            <person name="Pajer P."/>
            <person name="Uhlik O."/>
        </authorList>
    </citation>
    <scope>NUCLEOTIDE SEQUENCE [LARGE SCALE GENOMIC DNA]</scope>
    <source>
        <strain evidence="3">J379</strain>
    </source>
</reference>
<dbReference type="SUPFAM" id="SSF50475">
    <property type="entry name" value="FMN-binding split barrel"/>
    <property type="match status" value="1"/>
</dbReference>
<proteinExistence type="predicted"/>
<gene>
    <name evidence="2" type="ORF">LRS13_02095</name>
</gene>
<keyword evidence="3" id="KW-1185">Reference proteome</keyword>
<dbReference type="EMBL" id="CP088295">
    <property type="protein sequence ID" value="UUY04348.1"/>
    <property type="molecule type" value="Genomic_DNA"/>
</dbReference>
<dbReference type="RefSeq" id="WP_353864832.1">
    <property type="nucleotide sequence ID" value="NZ_CP088295.1"/>
</dbReference>
<sequence>MEPRTACRSGWGVEGEHVVFFTQTGSRKARNLQADPRVALSVVDEANPYRSLAIRGRLDGILEGDEALAVIDRISQRYTGQDFPMRSGAVFLIAPEKVRVTELPFRH</sequence>
<feature type="domain" description="Pyridoxamine 5'-phosphate oxidase N-terminal" evidence="1">
    <location>
        <begin position="14"/>
        <end position="100"/>
    </location>
</feature>
<dbReference type="Proteomes" id="UP001058860">
    <property type="component" value="Chromosome"/>
</dbReference>